<keyword evidence="2" id="KW-1185">Reference proteome</keyword>
<protein>
    <recommendedName>
        <fullName evidence="3">DUF3221 domain-containing protein</fullName>
    </recommendedName>
</protein>
<sequence length="124" mass="14155">MKAKILIVCIILLSFIIPVVSILIFQNVWDEPNRFYEEGFVGSINENSLTLIKNSSSKEVETKGLDQLLLEKEQSGDITIVTLREGETYSIATGNRIRVYYVDDEIQESYPPQGLLDKWKLISE</sequence>
<evidence type="ECO:0000313" key="1">
    <source>
        <dbReference type="EMBL" id="KUP06805.1"/>
    </source>
</evidence>
<comment type="caution">
    <text evidence="1">The sequence shown here is derived from an EMBL/GenBank/DDBJ whole genome shotgun (WGS) entry which is preliminary data.</text>
</comment>
<accession>A0A147K959</accession>
<dbReference type="Pfam" id="PF11518">
    <property type="entry name" value="DUF3221"/>
    <property type="match status" value="1"/>
</dbReference>
<proteinExistence type="predicted"/>
<evidence type="ECO:0000313" key="2">
    <source>
        <dbReference type="Proteomes" id="UP000074108"/>
    </source>
</evidence>
<dbReference type="Proteomes" id="UP000074108">
    <property type="component" value="Unassembled WGS sequence"/>
</dbReference>
<dbReference type="EMBL" id="LDYG01000026">
    <property type="protein sequence ID" value="KUP06805.1"/>
    <property type="molecule type" value="Genomic_DNA"/>
</dbReference>
<name>A0A147K959_9BACI</name>
<gene>
    <name evidence="1" type="ORF">Q75_06880</name>
</gene>
<dbReference type="InterPro" id="IPR021598">
    <property type="entry name" value="DUF3221"/>
</dbReference>
<dbReference type="RefSeq" id="WP_010172633.1">
    <property type="nucleotide sequence ID" value="NZ_LDYG01000026.1"/>
</dbReference>
<dbReference type="Gene3D" id="2.40.50.140">
    <property type="entry name" value="Nucleic acid-binding proteins"/>
    <property type="match status" value="1"/>
</dbReference>
<reference evidence="1 2" key="1">
    <citation type="journal article" date="2016" name="Front. Microbiol.">
        <title>Microevolution Analysis of Bacillus coahuilensis Unveils Differences in Phosphorus Acquisition Strategies and Their Regulation.</title>
        <authorList>
            <person name="Gomez-Lunar Z."/>
            <person name="Hernandez-Gonzalez I."/>
            <person name="Rodriguez-Torres M.D."/>
            <person name="Souza V."/>
            <person name="Olmedo-Alvarez G."/>
        </authorList>
    </citation>
    <scope>NUCLEOTIDE SEQUENCE [LARGE SCALE GENOMIC DNA]</scope>
    <source>
        <strain evidence="2">p1.1.43</strain>
    </source>
</reference>
<evidence type="ECO:0008006" key="3">
    <source>
        <dbReference type="Google" id="ProtNLM"/>
    </source>
</evidence>
<dbReference type="PATRIC" id="fig|1150625.3.peg.1443"/>
<dbReference type="AlphaFoldDB" id="A0A147K959"/>
<organism evidence="1 2">
    <name type="scientific">Bacillus coahuilensis p1.1.43</name>
    <dbReference type="NCBI Taxonomy" id="1150625"/>
    <lineage>
        <taxon>Bacteria</taxon>
        <taxon>Bacillati</taxon>
        <taxon>Bacillota</taxon>
        <taxon>Bacilli</taxon>
        <taxon>Bacillales</taxon>
        <taxon>Bacillaceae</taxon>
        <taxon>Bacillus</taxon>
    </lineage>
</organism>
<dbReference type="InterPro" id="IPR012340">
    <property type="entry name" value="NA-bd_OB-fold"/>
</dbReference>